<comment type="caution">
    <text evidence="1">The sequence shown here is derived from an EMBL/GenBank/DDBJ whole genome shotgun (WGS) entry which is preliminary data.</text>
</comment>
<sequence>MKFHYGLPKIAGLFWLATWQLGLNQPMEAFAQLLLPGGEIADGKDLGNTLSRKLNKGVKTPNGQLKVKLLNFSTSPEGSGIMSYRRRALGSEFDKKSIGLLMLGYRNASFLLSSKGNLAKFETTDLGMSWLVHQFVERTAVGLSKDDLRLAHLLVQAQNGNQNALRSISRKATPTGVESDLKLFNSVLPPLVDDYCRAIIRWVKNLAVLDEVLICGGTADLIRAPLTQYFESAGIPIVWNGGVQIPKGLDTQGLENRIADVWTAHINYIKMLDEHFGYERKQKLFPDNYQAPPKTSVASIKELFHQNGFLRQPSPRNSKNLN</sequence>
<evidence type="ECO:0000313" key="1">
    <source>
        <dbReference type="EMBL" id="MBD2739675.1"/>
    </source>
</evidence>
<proteinExistence type="predicted"/>
<accession>A0ABR8KKU8</accession>
<reference evidence="1 2" key="1">
    <citation type="journal article" date="2020" name="ISME J.">
        <title>Comparative genomics reveals insights into cyanobacterial evolution and habitat adaptation.</title>
        <authorList>
            <person name="Chen M.Y."/>
            <person name="Teng W.K."/>
            <person name="Zhao L."/>
            <person name="Hu C.X."/>
            <person name="Zhou Y.K."/>
            <person name="Han B.P."/>
            <person name="Song L.R."/>
            <person name="Shu W.S."/>
        </authorList>
    </citation>
    <scope>NUCLEOTIDE SEQUENCE [LARGE SCALE GENOMIC DNA]</scope>
    <source>
        <strain evidence="1 2">FACHB-159</strain>
    </source>
</reference>
<dbReference type="Proteomes" id="UP000637383">
    <property type="component" value="Unassembled WGS sequence"/>
</dbReference>
<dbReference type="RefSeq" id="WP_190960160.1">
    <property type="nucleotide sequence ID" value="NZ_JACJTU010000103.1"/>
</dbReference>
<name>A0ABR8KKU8_9NOSO</name>
<gene>
    <name evidence="1" type="ORF">H6H03_38500</name>
</gene>
<protein>
    <submittedName>
        <fullName evidence="1">Uncharacterized protein</fullName>
    </submittedName>
</protein>
<keyword evidence="2" id="KW-1185">Reference proteome</keyword>
<organism evidence="1 2">
    <name type="scientific">Nostoc paludosum FACHB-159</name>
    <dbReference type="NCBI Taxonomy" id="2692908"/>
    <lineage>
        <taxon>Bacteria</taxon>
        <taxon>Bacillati</taxon>
        <taxon>Cyanobacteriota</taxon>
        <taxon>Cyanophyceae</taxon>
        <taxon>Nostocales</taxon>
        <taxon>Nostocaceae</taxon>
        <taxon>Nostoc</taxon>
    </lineage>
</organism>
<evidence type="ECO:0000313" key="2">
    <source>
        <dbReference type="Proteomes" id="UP000637383"/>
    </source>
</evidence>
<dbReference type="EMBL" id="JACJTU010000103">
    <property type="protein sequence ID" value="MBD2739675.1"/>
    <property type="molecule type" value="Genomic_DNA"/>
</dbReference>